<organism evidence="13 14">
    <name type="scientific">Daphnia magna</name>
    <dbReference type="NCBI Taxonomy" id="35525"/>
    <lineage>
        <taxon>Eukaryota</taxon>
        <taxon>Metazoa</taxon>
        <taxon>Ecdysozoa</taxon>
        <taxon>Arthropoda</taxon>
        <taxon>Crustacea</taxon>
        <taxon>Branchiopoda</taxon>
        <taxon>Diplostraca</taxon>
        <taxon>Cladocera</taxon>
        <taxon>Anomopoda</taxon>
        <taxon>Daphniidae</taxon>
        <taxon>Daphnia</taxon>
    </lineage>
</organism>
<evidence type="ECO:0000313" key="13">
    <source>
        <dbReference type="EMBL" id="KZS15699.1"/>
    </source>
</evidence>
<feature type="region of interest" description="Disordered" evidence="9">
    <location>
        <begin position="356"/>
        <end position="395"/>
    </location>
</feature>
<evidence type="ECO:0000256" key="4">
    <source>
        <dbReference type="ARBA" id="ARBA00022723"/>
    </source>
</evidence>
<evidence type="ECO:0000256" key="6">
    <source>
        <dbReference type="ARBA" id="ARBA00022833"/>
    </source>
</evidence>
<protein>
    <submittedName>
        <fullName evidence="13">Pleckstrin domain-containing family F member 2</fullName>
    </submittedName>
</protein>
<accession>A0A164YX60</accession>
<keyword evidence="14" id="KW-1185">Reference proteome</keyword>
<dbReference type="AlphaFoldDB" id="A0A164YX60"/>
<feature type="compositionally biased region" description="Low complexity" evidence="9">
    <location>
        <begin position="286"/>
        <end position="313"/>
    </location>
</feature>
<keyword evidence="6" id="KW-0862">Zinc</keyword>
<keyword evidence="5 8" id="KW-0863">Zinc-finger</keyword>
<dbReference type="SMART" id="SM00233">
    <property type="entry name" value="PH"/>
    <property type="match status" value="2"/>
</dbReference>
<dbReference type="CDD" id="cd00160">
    <property type="entry name" value="RhoGEF"/>
    <property type="match status" value="1"/>
</dbReference>
<dbReference type="InterPro" id="IPR055251">
    <property type="entry name" value="SOS1_NGEF_PH"/>
</dbReference>
<keyword evidence="2" id="KW-0963">Cytoplasm</keyword>
<dbReference type="Proteomes" id="UP000076858">
    <property type="component" value="Unassembled WGS sequence"/>
</dbReference>
<evidence type="ECO:0000256" key="2">
    <source>
        <dbReference type="ARBA" id="ARBA00022490"/>
    </source>
</evidence>
<proteinExistence type="predicted"/>
<evidence type="ECO:0000259" key="12">
    <source>
        <dbReference type="PROSITE" id="PS50178"/>
    </source>
</evidence>
<dbReference type="InterPro" id="IPR011011">
    <property type="entry name" value="Znf_FYVE_PHD"/>
</dbReference>
<dbReference type="Pfam" id="PF00169">
    <property type="entry name" value="PH"/>
    <property type="match status" value="1"/>
</dbReference>
<sequence length="1028" mass="114814">MFLFLINQASPCVPDICGDGVHWRGVNYGGQGCWSLALKKKRFVRRSCAILRQPSLLTSACQPESHVIASKTSRDVKMDRQKLRQQQLNCRSLDGDPIGLSGGAEESVITPPKDFQDHLADSCSITSSISDGVGLTVVVSGGDTTETILEPPAMFRPPAIRLRPKTELFWTTERPVWPPLLPALNESTSQVFNEELERLKSHSLFLRFPLDGAARVHYRSSKSVVVQSSTVNQYRVRTEETTEANYPSDELYDAVSETESEEEDEETSKGEPTANRRAHGSHRVSAARLSSSSGLSSSQATTTSSTTSDADSGIDGVSPRVSATAFGEATLSPSQSILYIDSISARNSVVHDIPAEEQQTDDSVNHPEESSRHPSDEGSFNEPRASILVGGEGDPRRDRAHRVALELLQTERTYVDVLHLLDQVFQFRIDQENRAHGMFAQDLIPQMFSNIKSLFKLHHDFFLPRLEERLRDWEEQEQEERRIGDIMTSFAPFLKMYAEYVRNFDHATNLISSMSLKSPRFLAIVDEIQQLPQCGHLSLQHHMLTPIQRVPRYEMLLRDYLRRLPENSADRAETESNKSTKSAFWDNDVTLPPKKTIIVYAEALHLVSTAANHANEAMKKIDQFKQLLEIQESLGGAVDLVSPTRELVKEGKIVKISARSGDHQERYLFLFTDLLLLCSPRLIPNRVIGGAGLPPYRVRARFTVSNVEVLEGDNLETANTFYLREGAKTVELYTGTQEEKEAWIDALYAAMTELTRRKSSLRISPMQSQQVRPPCLDTDISGLQLGKAAPTLIRMDSVTRCFHCQGQFSVMKRKHHCYSCGRVACNRCSNHKLPLPYDGTKSWRVCDPCHEVLISPGRRETAYISPATTPELAPSPPSLRSSLLEVDVETPSVLSGYLSLKTRGKTWQRRWFALRSDFVLYSYRSHQGESRAMTATPVPGFAVSLVSGSSSLLADGASPSHLQTVLDQASKLATSNGDGGGMISERDRSFKMAHVHKSYQFQSSTRQEAEKWVQFLQMAAKADLPSPT</sequence>
<evidence type="ECO:0000259" key="10">
    <source>
        <dbReference type="PROSITE" id="PS50003"/>
    </source>
</evidence>
<dbReference type="PROSITE" id="PS50010">
    <property type="entry name" value="DH_2"/>
    <property type="match status" value="1"/>
</dbReference>
<evidence type="ECO:0000256" key="8">
    <source>
        <dbReference type="PROSITE-ProRule" id="PRU00091"/>
    </source>
</evidence>
<feature type="region of interest" description="Disordered" evidence="9">
    <location>
        <begin position="236"/>
        <end position="316"/>
    </location>
</feature>
<gene>
    <name evidence="13" type="ORF">APZ42_018921</name>
</gene>
<feature type="domain" description="FYVE-type" evidence="12">
    <location>
        <begin position="795"/>
        <end position="854"/>
    </location>
</feature>
<feature type="domain" description="DH" evidence="11">
    <location>
        <begin position="399"/>
        <end position="617"/>
    </location>
</feature>
<dbReference type="Gene3D" id="3.30.40.10">
    <property type="entry name" value="Zinc/RING finger domain, C3HC4 (zinc finger)"/>
    <property type="match status" value="1"/>
</dbReference>
<comment type="subcellular location">
    <subcellularLocation>
        <location evidence="1">Cytoplasm</location>
        <location evidence="1">Cytoskeleton</location>
    </subcellularLocation>
</comment>
<evidence type="ECO:0000256" key="1">
    <source>
        <dbReference type="ARBA" id="ARBA00004245"/>
    </source>
</evidence>
<dbReference type="Pfam" id="PF00621">
    <property type="entry name" value="RhoGEF"/>
    <property type="match status" value="1"/>
</dbReference>
<dbReference type="InterPro" id="IPR000306">
    <property type="entry name" value="Znf_FYVE"/>
</dbReference>
<dbReference type="Gene3D" id="2.30.29.30">
    <property type="entry name" value="Pleckstrin-homology domain (PH domain)/Phosphotyrosine-binding domain (PTB)"/>
    <property type="match status" value="2"/>
</dbReference>
<dbReference type="GO" id="GO:0005856">
    <property type="term" value="C:cytoskeleton"/>
    <property type="evidence" value="ECO:0007669"/>
    <property type="project" value="UniProtKB-SubCell"/>
</dbReference>
<dbReference type="SMART" id="SM00064">
    <property type="entry name" value="FYVE"/>
    <property type="match status" value="1"/>
</dbReference>
<name>A0A164YX60_9CRUS</name>
<dbReference type="STRING" id="35525.A0A164YX60"/>
<dbReference type="GO" id="GO:0008270">
    <property type="term" value="F:zinc ion binding"/>
    <property type="evidence" value="ECO:0007669"/>
    <property type="project" value="UniProtKB-KW"/>
</dbReference>
<comment type="caution">
    <text evidence="13">The sequence shown here is derived from an EMBL/GenBank/DDBJ whole genome shotgun (WGS) entry which is preliminary data.</text>
</comment>
<dbReference type="GO" id="GO:0005737">
    <property type="term" value="C:cytoplasm"/>
    <property type="evidence" value="ECO:0007669"/>
    <property type="project" value="TreeGrafter"/>
</dbReference>
<dbReference type="Pfam" id="PF22697">
    <property type="entry name" value="SOS1_NGEF_PH"/>
    <property type="match status" value="1"/>
</dbReference>
<evidence type="ECO:0000256" key="7">
    <source>
        <dbReference type="ARBA" id="ARBA00023212"/>
    </source>
</evidence>
<dbReference type="SMART" id="SM00325">
    <property type="entry name" value="RhoGEF"/>
    <property type="match status" value="1"/>
</dbReference>
<dbReference type="InterPro" id="IPR017455">
    <property type="entry name" value="Znf_FYVE-rel"/>
</dbReference>
<keyword evidence="4" id="KW-0479">Metal-binding</keyword>
<feature type="compositionally biased region" description="Acidic residues" evidence="9">
    <location>
        <begin position="250"/>
        <end position="266"/>
    </location>
</feature>
<evidence type="ECO:0000256" key="3">
    <source>
        <dbReference type="ARBA" id="ARBA00022658"/>
    </source>
</evidence>
<evidence type="ECO:0000256" key="9">
    <source>
        <dbReference type="SAM" id="MobiDB-lite"/>
    </source>
</evidence>
<dbReference type="GO" id="GO:0046847">
    <property type="term" value="P:filopodium assembly"/>
    <property type="evidence" value="ECO:0007669"/>
    <property type="project" value="TreeGrafter"/>
</dbReference>
<reference evidence="13 14" key="1">
    <citation type="submission" date="2016-03" db="EMBL/GenBank/DDBJ databases">
        <title>EvidentialGene: Evidence-directed Construction of Genes on Genomes.</title>
        <authorList>
            <person name="Gilbert D.G."/>
            <person name="Choi J.-H."/>
            <person name="Mockaitis K."/>
            <person name="Colbourne J."/>
            <person name="Pfrender M."/>
        </authorList>
    </citation>
    <scope>NUCLEOTIDE SEQUENCE [LARGE SCALE GENOMIC DNA]</scope>
    <source>
        <strain evidence="13 14">Xinb3</strain>
        <tissue evidence="13">Complete organism</tissue>
    </source>
</reference>
<dbReference type="SUPFAM" id="SSF48065">
    <property type="entry name" value="DBL homology domain (DH-domain)"/>
    <property type="match status" value="1"/>
</dbReference>
<dbReference type="InterPro" id="IPR011993">
    <property type="entry name" value="PH-like_dom_sf"/>
</dbReference>
<dbReference type="InterPro" id="IPR000219">
    <property type="entry name" value="DH_dom"/>
</dbReference>
<dbReference type="Gene3D" id="1.20.900.10">
    <property type="entry name" value="Dbl homology (DH) domain"/>
    <property type="match status" value="1"/>
</dbReference>
<feature type="domain" description="PH" evidence="10">
    <location>
        <begin position="891"/>
        <end position="1021"/>
    </location>
</feature>
<dbReference type="PROSITE" id="PS50003">
    <property type="entry name" value="PH_DOMAIN"/>
    <property type="match status" value="2"/>
</dbReference>
<dbReference type="CDD" id="cd13388">
    <property type="entry name" value="PH1_FGD1-4_like"/>
    <property type="match status" value="1"/>
</dbReference>
<dbReference type="InterPro" id="IPR051092">
    <property type="entry name" value="FYVE_RhoGEF_PH"/>
</dbReference>
<evidence type="ECO:0000256" key="5">
    <source>
        <dbReference type="ARBA" id="ARBA00022771"/>
    </source>
</evidence>
<dbReference type="PANTHER" id="PTHR12673:SF241">
    <property type="entry name" value="DH DOMAIN-CONTAINING PROTEIN"/>
    <property type="match status" value="1"/>
</dbReference>
<evidence type="ECO:0000259" key="11">
    <source>
        <dbReference type="PROSITE" id="PS50010"/>
    </source>
</evidence>
<dbReference type="InterPro" id="IPR013083">
    <property type="entry name" value="Znf_RING/FYVE/PHD"/>
</dbReference>
<dbReference type="PROSITE" id="PS50178">
    <property type="entry name" value="ZF_FYVE"/>
    <property type="match status" value="1"/>
</dbReference>
<keyword evidence="3" id="KW-0344">Guanine-nucleotide releasing factor</keyword>
<dbReference type="Pfam" id="PF01363">
    <property type="entry name" value="FYVE"/>
    <property type="match status" value="1"/>
</dbReference>
<evidence type="ECO:0000313" key="14">
    <source>
        <dbReference type="Proteomes" id="UP000076858"/>
    </source>
</evidence>
<dbReference type="OrthoDB" id="245697at2759"/>
<feature type="domain" description="PH" evidence="10">
    <location>
        <begin position="646"/>
        <end position="752"/>
    </location>
</feature>
<dbReference type="InterPro" id="IPR035899">
    <property type="entry name" value="DBL_dom_sf"/>
</dbReference>
<dbReference type="EMBL" id="LRGB01000868">
    <property type="protein sequence ID" value="KZS15699.1"/>
    <property type="molecule type" value="Genomic_DNA"/>
</dbReference>
<keyword evidence="7" id="KW-0206">Cytoskeleton</keyword>
<dbReference type="InterPro" id="IPR001849">
    <property type="entry name" value="PH_domain"/>
</dbReference>
<dbReference type="GO" id="GO:0005085">
    <property type="term" value="F:guanyl-nucleotide exchange factor activity"/>
    <property type="evidence" value="ECO:0007669"/>
    <property type="project" value="UniProtKB-KW"/>
</dbReference>
<dbReference type="SUPFAM" id="SSF57903">
    <property type="entry name" value="FYVE/PHD zinc finger"/>
    <property type="match status" value="1"/>
</dbReference>
<dbReference type="PANTHER" id="PTHR12673">
    <property type="entry name" value="FACIOGENITAL DYSPLASIA PROTEIN"/>
    <property type="match status" value="1"/>
</dbReference>
<dbReference type="SUPFAM" id="SSF50729">
    <property type="entry name" value="PH domain-like"/>
    <property type="match status" value="2"/>
</dbReference>
<dbReference type="GO" id="GO:0007010">
    <property type="term" value="P:cytoskeleton organization"/>
    <property type="evidence" value="ECO:0007669"/>
    <property type="project" value="TreeGrafter"/>
</dbReference>
<feature type="compositionally biased region" description="Basic and acidic residues" evidence="9">
    <location>
        <begin position="363"/>
        <end position="376"/>
    </location>
</feature>